<dbReference type="InterPro" id="IPR036097">
    <property type="entry name" value="HisK_dim/P_sf"/>
</dbReference>
<keyword evidence="9" id="KW-1133">Transmembrane helix</keyword>
<feature type="transmembrane region" description="Helical" evidence="9">
    <location>
        <begin position="149"/>
        <end position="168"/>
    </location>
</feature>
<dbReference type="PANTHER" id="PTHR43065:SF10">
    <property type="entry name" value="PEROXIDE STRESS-ACTIVATED HISTIDINE KINASE MAK3"/>
    <property type="match status" value="1"/>
</dbReference>
<name>A0A841TJ74_9BACL</name>
<dbReference type="Pfam" id="PF00512">
    <property type="entry name" value="HisKA"/>
    <property type="match status" value="1"/>
</dbReference>
<feature type="transmembrane region" description="Helical" evidence="9">
    <location>
        <begin position="180"/>
        <end position="202"/>
    </location>
</feature>
<gene>
    <name evidence="11" type="ORF">H4Q31_14765</name>
</gene>
<dbReference type="NCBIfam" id="TIGR00229">
    <property type="entry name" value="sensory_box"/>
    <property type="match status" value="1"/>
</dbReference>
<keyword evidence="5" id="KW-0547">Nucleotide-binding</keyword>
<dbReference type="Gene3D" id="1.10.287.130">
    <property type="match status" value="1"/>
</dbReference>
<dbReference type="EC" id="2.7.13.3" evidence="2"/>
<protein>
    <recommendedName>
        <fullName evidence="2">histidine kinase</fullName>
        <ecNumber evidence="2">2.7.13.3</ecNumber>
    </recommendedName>
</protein>
<dbReference type="InterPro" id="IPR003594">
    <property type="entry name" value="HATPase_dom"/>
</dbReference>
<keyword evidence="4" id="KW-0808">Transferase</keyword>
<reference evidence="11 12" key="1">
    <citation type="submission" date="2020-08" db="EMBL/GenBank/DDBJ databases">
        <title>Cohnella phylogeny.</title>
        <authorList>
            <person name="Dunlap C."/>
        </authorList>
    </citation>
    <scope>NUCLEOTIDE SEQUENCE [LARGE SCALE GENOMIC DNA]</scope>
    <source>
        <strain evidence="11 12">DSM 103658</strain>
    </source>
</reference>
<sequence>MLDASYFLANLLCVFIPLFGLEIWGNLNDKQVLKTSRNTIILIATLSASAFLCSFFNFRISEEVMLNLSIVPLTIGFFALSWQRGVLVLTLSTAAQLAVFILRFSHGRSAIEAIKIAASVMPEYLLIILGFALIMCACSIWTKRRSFSFKAIAFMIGLLLYSILDFLYINRFKQPTDIHIWNFLGYIFVFHFTFFVAARLIVNSVEKNQAVEEIMLREEIYRRLVEDSPDAIAISIGRQWRFINQSLVDLFGGENKEQLLAVPSYDFVHPDYSDMNKSRMDRVENGGTAELAEQVLLKLNGEPFYAETISIPTRYHGEQAAHTIIRDITKRREEQSLLVQAEKLRVAGQLAAGIAHEIRNPLTAIKGFLKLIRTNYKEQYLEVVSEEIDRIEEILTELLVLAKPNKEQIEQVDMTQTLKQIVTLLEPQANLQNIAFEVNYAADRANILCDENQLKQAFINFLKNAFEAMPEGGTVKIQTANVGDRLQIEFIDGGVGIPPDKLNNLGDPFFTTKESGTGLGFMVSKKIIEDHNGELTVRSAVGKGTIIRALFPIVVE</sequence>
<keyword evidence="7" id="KW-0067">ATP-binding</keyword>
<dbReference type="PROSITE" id="PS50109">
    <property type="entry name" value="HIS_KIN"/>
    <property type="match status" value="1"/>
</dbReference>
<dbReference type="InterPro" id="IPR000014">
    <property type="entry name" value="PAS"/>
</dbReference>
<dbReference type="EMBL" id="JACJVN010000057">
    <property type="protein sequence ID" value="MBB6678551.1"/>
    <property type="molecule type" value="Genomic_DNA"/>
</dbReference>
<evidence type="ECO:0000256" key="8">
    <source>
        <dbReference type="ARBA" id="ARBA00023012"/>
    </source>
</evidence>
<feature type="transmembrane region" description="Helical" evidence="9">
    <location>
        <begin position="64"/>
        <end position="80"/>
    </location>
</feature>
<dbReference type="AlphaFoldDB" id="A0A841TJ74"/>
<dbReference type="SUPFAM" id="SSF47384">
    <property type="entry name" value="Homodimeric domain of signal transducing histidine kinase"/>
    <property type="match status" value="1"/>
</dbReference>
<accession>A0A841TJ74</accession>
<dbReference type="Pfam" id="PF00989">
    <property type="entry name" value="PAS"/>
    <property type="match status" value="1"/>
</dbReference>
<keyword evidence="12" id="KW-1185">Reference proteome</keyword>
<dbReference type="SUPFAM" id="SSF55785">
    <property type="entry name" value="PYP-like sensor domain (PAS domain)"/>
    <property type="match status" value="1"/>
</dbReference>
<dbReference type="InterPro" id="IPR004358">
    <property type="entry name" value="Sig_transdc_His_kin-like_C"/>
</dbReference>
<feature type="transmembrane region" description="Helical" evidence="9">
    <location>
        <begin position="6"/>
        <end position="27"/>
    </location>
</feature>
<dbReference type="Gene3D" id="3.30.565.10">
    <property type="entry name" value="Histidine kinase-like ATPase, C-terminal domain"/>
    <property type="match status" value="1"/>
</dbReference>
<dbReference type="Proteomes" id="UP000574133">
    <property type="component" value="Unassembled WGS sequence"/>
</dbReference>
<evidence type="ECO:0000259" key="10">
    <source>
        <dbReference type="PROSITE" id="PS50109"/>
    </source>
</evidence>
<keyword evidence="8" id="KW-0902">Two-component regulatory system</keyword>
<evidence type="ECO:0000256" key="2">
    <source>
        <dbReference type="ARBA" id="ARBA00012438"/>
    </source>
</evidence>
<comment type="caution">
    <text evidence="11">The sequence shown here is derived from an EMBL/GenBank/DDBJ whole genome shotgun (WGS) entry which is preliminary data.</text>
</comment>
<organism evidence="11 12">
    <name type="scientific">Cohnella lubricantis</name>
    <dbReference type="NCBI Taxonomy" id="2163172"/>
    <lineage>
        <taxon>Bacteria</taxon>
        <taxon>Bacillati</taxon>
        <taxon>Bacillota</taxon>
        <taxon>Bacilli</taxon>
        <taxon>Bacillales</taxon>
        <taxon>Paenibacillaceae</taxon>
        <taxon>Cohnella</taxon>
    </lineage>
</organism>
<proteinExistence type="predicted"/>
<dbReference type="PANTHER" id="PTHR43065">
    <property type="entry name" value="SENSOR HISTIDINE KINASE"/>
    <property type="match status" value="1"/>
</dbReference>
<dbReference type="GO" id="GO:0005524">
    <property type="term" value="F:ATP binding"/>
    <property type="evidence" value="ECO:0007669"/>
    <property type="project" value="UniProtKB-KW"/>
</dbReference>
<keyword evidence="9" id="KW-0812">Transmembrane</keyword>
<dbReference type="PRINTS" id="PR00344">
    <property type="entry name" value="BCTRLSENSOR"/>
</dbReference>
<keyword evidence="6" id="KW-0418">Kinase</keyword>
<dbReference type="CDD" id="cd00130">
    <property type="entry name" value="PAS"/>
    <property type="match status" value="1"/>
</dbReference>
<evidence type="ECO:0000256" key="4">
    <source>
        <dbReference type="ARBA" id="ARBA00022679"/>
    </source>
</evidence>
<keyword evidence="9" id="KW-0472">Membrane</keyword>
<feature type="transmembrane region" description="Helical" evidence="9">
    <location>
        <begin position="87"/>
        <end position="104"/>
    </location>
</feature>
<evidence type="ECO:0000256" key="5">
    <source>
        <dbReference type="ARBA" id="ARBA00022741"/>
    </source>
</evidence>
<dbReference type="SMART" id="SM00091">
    <property type="entry name" value="PAS"/>
    <property type="match status" value="1"/>
</dbReference>
<dbReference type="InterPro" id="IPR013767">
    <property type="entry name" value="PAS_fold"/>
</dbReference>
<dbReference type="SUPFAM" id="SSF55874">
    <property type="entry name" value="ATPase domain of HSP90 chaperone/DNA topoisomerase II/histidine kinase"/>
    <property type="match status" value="1"/>
</dbReference>
<evidence type="ECO:0000256" key="1">
    <source>
        <dbReference type="ARBA" id="ARBA00000085"/>
    </source>
</evidence>
<evidence type="ECO:0000313" key="12">
    <source>
        <dbReference type="Proteomes" id="UP000574133"/>
    </source>
</evidence>
<comment type="catalytic activity">
    <reaction evidence="1">
        <text>ATP + protein L-histidine = ADP + protein N-phospho-L-histidine.</text>
        <dbReference type="EC" id="2.7.13.3"/>
    </reaction>
</comment>
<dbReference type="GO" id="GO:0000155">
    <property type="term" value="F:phosphorelay sensor kinase activity"/>
    <property type="evidence" value="ECO:0007669"/>
    <property type="project" value="InterPro"/>
</dbReference>
<evidence type="ECO:0000256" key="9">
    <source>
        <dbReference type="SAM" id="Phobius"/>
    </source>
</evidence>
<keyword evidence="3" id="KW-0597">Phosphoprotein</keyword>
<evidence type="ECO:0000256" key="3">
    <source>
        <dbReference type="ARBA" id="ARBA00022553"/>
    </source>
</evidence>
<dbReference type="RefSeq" id="WP_185179820.1">
    <property type="nucleotide sequence ID" value="NZ_CBCSEP010000006.1"/>
</dbReference>
<dbReference type="InterPro" id="IPR035965">
    <property type="entry name" value="PAS-like_dom_sf"/>
</dbReference>
<dbReference type="GO" id="GO:0006355">
    <property type="term" value="P:regulation of DNA-templated transcription"/>
    <property type="evidence" value="ECO:0007669"/>
    <property type="project" value="InterPro"/>
</dbReference>
<dbReference type="InterPro" id="IPR005467">
    <property type="entry name" value="His_kinase_dom"/>
</dbReference>
<dbReference type="Gene3D" id="3.30.450.20">
    <property type="entry name" value="PAS domain"/>
    <property type="match status" value="1"/>
</dbReference>
<dbReference type="SMART" id="SM00387">
    <property type="entry name" value="HATPase_c"/>
    <property type="match status" value="1"/>
</dbReference>
<evidence type="ECO:0000313" key="11">
    <source>
        <dbReference type="EMBL" id="MBB6678551.1"/>
    </source>
</evidence>
<feature type="transmembrane region" description="Helical" evidence="9">
    <location>
        <begin position="124"/>
        <end position="142"/>
    </location>
</feature>
<feature type="domain" description="Histidine kinase" evidence="10">
    <location>
        <begin position="353"/>
        <end position="555"/>
    </location>
</feature>
<evidence type="ECO:0000256" key="6">
    <source>
        <dbReference type="ARBA" id="ARBA00022777"/>
    </source>
</evidence>
<dbReference type="InterPro" id="IPR003661">
    <property type="entry name" value="HisK_dim/P_dom"/>
</dbReference>
<dbReference type="Pfam" id="PF02518">
    <property type="entry name" value="HATPase_c"/>
    <property type="match status" value="1"/>
</dbReference>
<feature type="transmembrane region" description="Helical" evidence="9">
    <location>
        <begin position="39"/>
        <end position="58"/>
    </location>
</feature>
<dbReference type="InterPro" id="IPR036890">
    <property type="entry name" value="HATPase_C_sf"/>
</dbReference>
<dbReference type="CDD" id="cd00082">
    <property type="entry name" value="HisKA"/>
    <property type="match status" value="1"/>
</dbReference>
<evidence type="ECO:0000256" key="7">
    <source>
        <dbReference type="ARBA" id="ARBA00022840"/>
    </source>
</evidence>
<dbReference type="SMART" id="SM00388">
    <property type="entry name" value="HisKA"/>
    <property type="match status" value="1"/>
</dbReference>